<accession>M5CAV0</accession>
<evidence type="ECO:0000256" key="2">
    <source>
        <dbReference type="ARBA" id="ARBA00022723"/>
    </source>
</evidence>
<dbReference type="EMBL" id="CAOJ01015980">
    <property type="protein sequence ID" value="CCO36449.1"/>
    <property type="molecule type" value="Genomic_DNA"/>
</dbReference>
<dbReference type="GO" id="GO:0046872">
    <property type="term" value="F:metal ion binding"/>
    <property type="evidence" value="ECO:0007669"/>
    <property type="project" value="UniProtKB-KW"/>
</dbReference>
<dbReference type="InterPro" id="IPR027806">
    <property type="entry name" value="HARBI1_dom"/>
</dbReference>
<protein>
    <recommendedName>
        <fullName evidence="3">DDE Tnp4 domain-containing protein</fullName>
    </recommendedName>
</protein>
<keyword evidence="2" id="KW-0479">Metal-binding</keyword>
<name>M5CAV0_THACB</name>
<dbReference type="HOGENOM" id="CLU_048932_2_0_1"/>
<gene>
    <name evidence="4" type="ORF">BN14_10584</name>
</gene>
<evidence type="ECO:0000313" key="4">
    <source>
        <dbReference type="EMBL" id="CCO36449.1"/>
    </source>
</evidence>
<evidence type="ECO:0000259" key="3">
    <source>
        <dbReference type="Pfam" id="PF13359"/>
    </source>
</evidence>
<comment type="cofactor">
    <cofactor evidence="1">
        <name>a divalent metal cation</name>
        <dbReference type="ChEBI" id="CHEBI:60240"/>
    </cofactor>
</comment>
<evidence type="ECO:0000256" key="1">
    <source>
        <dbReference type="ARBA" id="ARBA00001968"/>
    </source>
</evidence>
<dbReference type="PANTHER" id="PTHR48471">
    <property type="entry name" value="DDE TNP4 DOMAIN-CONTAINING PROTEIN"/>
    <property type="match status" value="1"/>
</dbReference>
<feature type="domain" description="DDE Tnp4" evidence="3">
    <location>
        <begin position="61"/>
        <end position="225"/>
    </location>
</feature>
<evidence type="ECO:0000313" key="5">
    <source>
        <dbReference type="Proteomes" id="UP000012065"/>
    </source>
</evidence>
<dbReference type="AlphaFoldDB" id="M5CAV0"/>
<reference evidence="4 5" key="1">
    <citation type="journal article" date="2013" name="J. Biotechnol.">
        <title>Establishment and interpretation of the genome sequence of the phytopathogenic fungus Rhizoctonia solani AG1-IB isolate 7/3/14.</title>
        <authorList>
            <person name="Wibberg D.W."/>
            <person name="Jelonek L.J."/>
            <person name="Rupp O.R."/>
            <person name="Hennig M.H."/>
            <person name="Eikmeyer F.E."/>
            <person name="Goesmann A.G."/>
            <person name="Hartmann A.H."/>
            <person name="Borriss R.B."/>
            <person name="Grosch R.G."/>
            <person name="Puehler A.P."/>
            <person name="Schlueter A.S."/>
        </authorList>
    </citation>
    <scope>NUCLEOTIDE SEQUENCE [LARGE SCALE GENOMIC DNA]</scope>
    <source>
        <strain evidence="5">AG1-IB / isolate 7/3/14</strain>
    </source>
</reference>
<sequence length="283" mass="31557">MFALVPSVLSRYVEFALGILATVLKLIREARIAWPSAADMKRYSDLIHARHPTIEGAFGFIDGLSLPVSTSSDPEVEQATYNGWLHDHRITNVIVFAPDGCILSARVNAPGSWHDSRTAGHIYTQLKDKTPAGFFLIADTAFPRTSADLTGKIKTPLKERAALGEDPIQAAQQLAYSNAITSARQPAEWGMRALQGAYGRLRMPLDINNPVGRRVLLDTCFRLHNLRTRLIGINQIRAVYMREWGSDSDQFLHELHSMLFSDIRDNDRVRRFHLQLAPGLGGT</sequence>
<organism evidence="4 5">
    <name type="scientific">Thanatephorus cucumeris (strain AG1-IB / isolate 7/3/14)</name>
    <name type="common">Lettuce bottom rot fungus</name>
    <name type="synonym">Rhizoctonia solani</name>
    <dbReference type="NCBI Taxonomy" id="1108050"/>
    <lineage>
        <taxon>Eukaryota</taxon>
        <taxon>Fungi</taxon>
        <taxon>Dikarya</taxon>
        <taxon>Basidiomycota</taxon>
        <taxon>Agaricomycotina</taxon>
        <taxon>Agaricomycetes</taxon>
        <taxon>Cantharellales</taxon>
        <taxon>Ceratobasidiaceae</taxon>
        <taxon>Rhizoctonia</taxon>
        <taxon>Rhizoctonia solani AG-1</taxon>
    </lineage>
</organism>
<proteinExistence type="predicted"/>
<dbReference type="Pfam" id="PF13359">
    <property type="entry name" value="DDE_Tnp_4"/>
    <property type="match status" value="1"/>
</dbReference>
<comment type="caution">
    <text evidence="4">The sequence shown here is derived from an EMBL/GenBank/DDBJ whole genome shotgun (WGS) entry which is preliminary data.</text>
</comment>
<dbReference type="PANTHER" id="PTHR48471:SF1">
    <property type="entry name" value="DDE TNP4 DOMAIN-CONTAINING PROTEIN"/>
    <property type="match status" value="1"/>
</dbReference>
<dbReference type="Proteomes" id="UP000012065">
    <property type="component" value="Unassembled WGS sequence"/>
</dbReference>